<accession>A0A5B8I853</accession>
<dbReference type="SUPFAM" id="SSF159270">
    <property type="entry name" value="YmcC-like"/>
    <property type="match status" value="1"/>
</dbReference>
<dbReference type="Proteomes" id="UP000318483">
    <property type="component" value="Chromosome"/>
</dbReference>
<organism evidence="1 2">
    <name type="scientific">Qingshengfaniella alkalisoli</name>
    <dbReference type="NCBI Taxonomy" id="2599296"/>
    <lineage>
        <taxon>Bacteria</taxon>
        <taxon>Pseudomonadati</taxon>
        <taxon>Pseudomonadota</taxon>
        <taxon>Alphaproteobacteria</taxon>
        <taxon>Rhodobacterales</taxon>
        <taxon>Paracoccaceae</taxon>
        <taxon>Qingshengfaniella</taxon>
    </lineage>
</organism>
<proteinExistence type="predicted"/>
<dbReference type="InterPro" id="IPR021308">
    <property type="entry name" value="GfcB"/>
</dbReference>
<dbReference type="EMBL" id="CP042261">
    <property type="protein sequence ID" value="QDY70105.1"/>
    <property type="molecule type" value="Genomic_DNA"/>
</dbReference>
<name>A0A5B8I853_9RHOB</name>
<dbReference type="InterPro" id="IPR023373">
    <property type="entry name" value="YmcC_sf"/>
</dbReference>
<evidence type="ECO:0000313" key="2">
    <source>
        <dbReference type="Proteomes" id="UP000318483"/>
    </source>
</evidence>
<dbReference type="AlphaFoldDB" id="A0A5B8I853"/>
<dbReference type="KEGG" id="lit:FPZ52_11065"/>
<protein>
    <submittedName>
        <fullName evidence="1">YjbF family lipoprotein</fullName>
    </submittedName>
</protein>
<dbReference type="Gene3D" id="2.40.360.10">
    <property type="entry name" value="YmcC-like"/>
    <property type="match status" value="1"/>
</dbReference>
<gene>
    <name evidence="1" type="ORF">FPZ52_11065</name>
</gene>
<keyword evidence="2" id="KW-1185">Reference proteome</keyword>
<evidence type="ECO:0000313" key="1">
    <source>
        <dbReference type="EMBL" id="QDY70105.1"/>
    </source>
</evidence>
<reference evidence="1 2" key="1">
    <citation type="submission" date="2019-07" db="EMBL/GenBank/DDBJ databases">
        <title>Litoreibacter alkalisoli sp. nov., isolated from saline-alkaline soil.</title>
        <authorList>
            <person name="Wang S."/>
            <person name="Xu L."/>
            <person name="Xing Y.-T."/>
            <person name="Sun J.-Q."/>
        </authorList>
    </citation>
    <scope>NUCLEOTIDE SEQUENCE [LARGE SCALE GENOMIC DNA]</scope>
    <source>
        <strain evidence="1 2">LN3S51</strain>
    </source>
</reference>
<sequence>MGTVLAMKLNSISRILSVSVLALGLAGCSSDRTGTSGYDQISELASDLFSRGDQPTDQPPISGVNRAAISDVNVPLTMVAIPEIDATALVQVKARNNGVWTWATADDITVSMDGPVLFSTRGIGPDLLTAETRALRGMLERGQVGSYSRDLRYLDGLDQIQVVSLNCSLGSVGSETVNVLEQIHTTRHMREVCTSGDGQSIQNDYWLGRDGTPWQTRQWVSETLGYAATQRLVK</sequence>
<keyword evidence="1" id="KW-0449">Lipoprotein</keyword>
<dbReference type="OrthoDB" id="6237231at2"/>
<dbReference type="Pfam" id="PF11102">
    <property type="entry name" value="YjbF"/>
    <property type="match status" value="1"/>
</dbReference>